<dbReference type="Gene3D" id="1.25.40.10">
    <property type="entry name" value="Tetratricopeptide repeat domain"/>
    <property type="match status" value="2"/>
</dbReference>
<evidence type="ECO:0000256" key="2">
    <source>
        <dbReference type="ARBA" id="ARBA00022490"/>
    </source>
</evidence>
<dbReference type="EMBL" id="VSSQ01005021">
    <property type="protein sequence ID" value="MPM27549.1"/>
    <property type="molecule type" value="Genomic_DNA"/>
</dbReference>
<protein>
    <recommendedName>
        <fullName evidence="6">MalT-like TPR region domain-containing protein</fullName>
    </recommendedName>
</protein>
<accession>A0A644YGU5</accession>
<organism evidence="5">
    <name type="scientific">bioreactor metagenome</name>
    <dbReference type="NCBI Taxonomy" id="1076179"/>
    <lineage>
        <taxon>unclassified sequences</taxon>
        <taxon>metagenomes</taxon>
        <taxon>ecological metagenomes</taxon>
    </lineage>
</organism>
<evidence type="ECO:0000256" key="4">
    <source>
        <dbReference type="ARBA" id="ARBA00022803"/>
    </source>
</evidence>
<keyword evidence="3" id="KW-0677">Repeat</keyword>
<dbReference type="GO" id="GO:0005737">
    <property type="term" value="C:cytoplasm"/>
    <property type="evidence" value="ECO:0007669"/>
    <property type="project" value="UniProtKB-SubCell"/>
</dbReference>
<dbReference type="SMART" id="SM00028">
    <property type="entry name" value="TPR"/>
    <property type="match status" value="4"/>
</dbReference>
<keyword evidence="4" id="KW-0802">TPR repeat</keyword>
<comment type="caution">
    <text evidence="5">The sequence shown here is derived from an EMBL/GenBank/DDBJ whole genome shotgun (WGS) entry which is preliminary data.</text>
</comment>
<dbReference type="PANTHER" id="PTHR46630">
    <property type="entry name" value="TETRATRICOPEPTIDE REPEAT PROTEIN 29"/>
    <property type="match status" value="1"/>
</dbReference>
<dbReference type="GO" id="GO:0003341">
    <property type="term" value="P:cilium movement"/>
    <property type="evidence" value="ECO:0007669"/>
    <property type="project" value="TreeGrafter"/>
</dbReference>
<dbReference type="SUPFAM" id="SSF48452">
    <property type="entry name" value="TPR-like"/>
    <property type="match status" value="2"/>
</dbReference>
<evidence type="ECO:0000313" key="5">
    <source>
        <dbReference type="EMBL" id="MPM27549.1"/>
    </source>
</evidence>
<gene>
    <name evidence="5" type="ORF">SDC9_74061</name>
</gene>
<evidence type="ECO:0008006" key="6">
    <source>
        <dbReference type="Google" id="ProtNLM"/>
    </source>
</evidence>
<evidence type="ECO:0000256" key="3">
    <source>
        <dbReference type="ARBA" id="ARBA00022737"/>
    </source>
</evidence>
<dbReference type="InterPro" id="IPR019734">
    <property type="entry name" value="TPR_rpt"/>
</dbReference>
<keyword evidence="2" id="KW-0963">Cytoplasm</keyword>
<dbReference type="InterPro" id="IPR051476">
    <property type="entry name" value="Bac_ResReg_Asp_Phosphatase"/>
</dbReference>
<dbReference type="AlphaFoldDB" id="A0A644YGU5"/>
<reference evidence="5" key="1">
    <citation type="submission" date="2019-08" db="EMBL/GenBank/DDBJ databases">
        <authorList>
            <person name="Kucharzyk K."/>
            <person name="Murdoch R.W."/>
            <person name="Higgins S."/>
            <person name="Loffler F."/>
        </authorList>
    </citation>
    <scope>NUCLEOTIDE SEQUENCE</scope>
</reference>
<dbReference type="GO" id="GO:0005929">
    <property type="term" value="C:cilium"/>
    <property type="evidence" value="ECO:0007669"/>
    <property type="project" value="TreeGrafter"/>
</dbReference>
<name>A0A644YGU5_9ZZZZ</name>
<evidence type="ECO:0000256" key="1">
    <source>
        <dbReference type="ARBA" id="ARBA00004496"/>
    </source>
</evidence>
<dbReference type="PANTHER" id="PTHR46630:SF1">
    <property type="entry name" value="TETRATRICOPEPTIDE REPEAT PROTEIN 29"/>
    <property type="match status" value="1"/>
</dbReference>
<comment type="subcellular location">
    <subcellularLocation>
        <location evidence="1">Cytoplasm</location>
    </subcellularLocation>
</comment>
<sequence>MDFQLKYVKELASLKENEDNIEIFRKEAMKYLSSNLEEFKKISDGLLIFSEENKLYKVNAWAYYYQGWYNFDTTHYDKAVTSFLKSYEIFNNIVDKEGIVYACNGLTNVYCQIGQLNLANEWGLKGITIAEEINNKSALITLLLNTGINYIQMQHFDKAKEIFSSMELMYDLSDQQRVACLLAMAEIEIHIGDSMKSLSYIEEASKAEEKSHLITDMSEIHKLKGMAYKKLMEYDIAENEFVMACNYAEQQNLTYERCSAMVEWANLCVNVGRKQEAIKKTKRSCLHMFFKRYKCSS</sequence>
<dbReference type="InterPro" id="IPR011990">
    <property type="entry name" value="TPR-like_helical_dom_sf"/>
</dbReference>
<proteinExistence type="predicted"/>